<feature type="transmembrane region" description="Helical" evidence="1">
    <location>
        <begin position="65"/>
        <end position="87"/>
    </location>
</feature>
<keyword evidence="1" id="KW-0472">Membrane</keyword>
<sequence>MLTLERTTPRPAAPGPLAPQALHALQWVAARRPVAGFMGPTRDVAHAVSTTLAADSSIDPQVLRWMPVAVPMAAVLLCAGIALIWVLA</sequence>
<keyword evidence="1" id="KW-1133">Transmembrane helix</keyword>
<name>A0A368XJQ5_9BURK</name>
<dbReference type="Proteomes" id="UP000252884">
    <property type="component" value="Unassembled WGS sequence"/>
</dbReference>
<evidence type="ECO:0000313" key="3">
    <source>
        <dbReference type="Proteomes" id="UP000252884"/>
    </source>
</evidence>
<proteinExistence type="predicted"/>
<reference evidence="2 3" key="1">
    <citation type="submission" date="2018-07" db="EMBL/GenBank/DDBJ databases">
        <title>Genomic Encyclopedia of Type Strains, Phase IV (KMG-IV): sequencing the most valuable type-strain genomes for metagenomic binning, comparative biology and taxonomic classification.</title>
        <authorList>
            <person name="Goeker M."/>
        </authorList>
    </citation>
    <scope>NUCLEOTIDE SEQUENCE [LARGE SCALE GENOMIC DNA]</scope>
    <source>
        <strain evidence="2 3">DSM 21634</strain>
    </source>
</reference>
<evidence type="ECO:0000256" key="1">
    <source>
        <dbReference type="SAM" id="Phobius"/>
    </source>
</evidence>
<comment type="caution">
    <text evidence="2">The sequence shown here is derived from an EMBL/GenBank/DDBJ whole genome shotgun (WGS) entry which is preliminary data.</text>
</comment>
<accession>A0A368XJQ5</accession>
<keyword evidence="1" id="KW-0812">Transmembrane</keyword>
<dbReference type="EMBL" id="QPJK01000008">
    <property type="protein sequence ID" value="RCW68065.1"/>
    <property type="molecule type" value="Genomic_DNA"/>
</dbReference>
<gene>
    <name evidence="2" type="ORF">DES41_108244</name>
</gene>
<organism evidence="2 3">
    <name type="scientific">Pseudorhodoferax soli</name>
    <dbReference type="NCBI Taxonomy" id="545864"/>
    <lineage>
        <taxon>Bacteria</taxon>
        <taxon>Pseudomonadati</taxon>
        <taxon>Pseudomonadota</taxon>
        <taxon>Betaproteobacteria</taxon>
        <taxon>Burkholderiales</taxon>
        <taxon>Comamonadaceae</taxon>
    </lineage>
</organism>
<dbReference type="AlphaFoldDB" id="A0A368XJQ5"/>
<protein>
    <submittedName>
        <fullName evidence="2">Uncharacterized protein</fullName>
    </submittedName>
</protein>
<keyword evidence="3" id="KW-1185">Reference proteome</keyword>
<evidence type="ECO:0000313" key="2">
    <source>
        <dbReference type="EMBL" id="RCW68065.1"/>
    </source>
</evidence>